<protein>
    <submittedName>
        <fullName evidence="1">Uncharacterized protein</fullName>
    </submittedName>
</protein>
<dbReference type="GeneID" id="41697470"/>
<geneLocation type="plasmid" evidence="2"/>
<sequence>MKIETGRKSFIFKGEDEGSVQVLCDFSAQKPTSAFLEVRGDGQSSKWVSLSHDDIHRIQKSLSQTLPSDNETDGRFGVTVPGDEGGYLRIALSNRGEPYREGICLDLIFGNKDDPYDGVNVFLAKRDSLDLRNVFNRLTSD</sequence>
<dbReference type="KEGG" id="txi:TH3_21903"/>
<keyword evidence="1" id="KW-0614">Plasmid</keyword>
<evidence type="ECO:0000313" key="1">
    <source>
        <dbReference type="EMBL" id="AJD54453.1"/>
    </source>
</evidence>
<dbReference type="RefSeq" id="WP_007091053.1">
    <property type="nucleotide sequence ID" value="NZ_CP004389.1"/>
</dbReference>
<organism evidence="1 2">
    <name type="scientific">Thalassospira xiamenensis M-5 = DSM 17429</name>
    <dbReference type="NCBI Taxonomy" id="1123366"/>
    <lineage>
        <taxon>Bacteria</taxon>
        <taxon>Pseudomonadati</taxon>
        <taxon>Pseudomonadota</taxon>
        <taxon>Alphaproteobacteria</taxon>
        <taxon>Rhodospirillales</taxon>
        <taxon>Thalassospiraceae</taxon>
        <taxon>Thalassospira</taxon>
    </lineage>
</organism>
<proteinExistence type="predicted"/>
<dbReference type="EMBL" id="CP004389">
    <property type="protein sequence ID" value="AJD54453.1"/>
    <property type="molecule type" value="Genomic_DNA"/>
</dbReference>
<dbReference type="Proteomes" id="UP000007127">
    <property type="component" value="Plasmid"/>
</dbReference>
<accession>A0AB72UJV0</accession>
<name>A0AB72UJV0_9PROT</name>
<gene>
    <name evidence="1" type="ORF">TH3_21903</name>
</gene>
<dbReference type="AlphaFoldDB" id="A0AB72UJV0"/>
<reference evidence="1 2" key="1">
    <citation type="journal article" date="2012" name="J. Bacteriol.">
        <title>Genome sequence of Thalassospira xiamenensis type strain M-5.</title>
        <authorList>
            <person name="Lai Q."/>
            <person name="Shao Z."/>
        </authorList>
    </citation>
    <scope>NUCLEOTIDE SEQUENCE [LARGE SCALE GENOMIC DNA]</scope>
    <source>
        <strain evidence="1 2">M-5</strain>
    </source>
</reference>
<evidence type="ECO:0000313" key="2">
    <source>
        <dbReference type="Proteomes" id="UP000007127"/>
    </source>
</evidence>